<proteinExistence type="predicted"/>
<keyword evidence="2" id="KW-1185">Reference proteome</keyword>
<gene>
    <name evidence="1" type="ORF">PGLA1383_LOCUS50062</name>
</gene>
<dbReference type="AlphaFoldDB" id="A0A813H9R6"/>
<name>A0A813H9R6_POLGL</name>
<protein>
    <submittedName>
        <fullName evidence="1">Uncharacterized protein</fullName>
    </submittedName>
</protein>
<sequence length="124" mass="13735">MHLKSLDLLPAQCKPGNQEAASSGLSRPQKHCGLAFADAVDASPVGQRNNLGGALGIDLEPRRVFQKRSKVCPPVPKRSRCSAPGKKPLEGFWSPFVFPKRSVERLDIEFGSLQRYPFCLRYNL</sequence>
<dbReference type="Proteomes" id="UP000654075">
    <property type="component" value="Unassembled WGS sequence"/>
</dbReference>
<reference evidence="1" key="1">
    <citation type="submission" date="2021-02" db="EMBL/GenBank/DDBJ databases">
        <authorList>
            <person name="Dougan E. K."/>
            <person name="Rhodes N."/>
            <person name="Thang M."/>
            <person name="Chan C."/>
        </authorList>
    </citation>
    <scope>NUCLEOTIDE SEQUENCE</scope>
</reference>
<organism evidence="1 2">
    <name type="scientific">Polarella glacialis</name>
    <name type="common">Dinoflagellate</name>
    <dbReference type="NCBI Taxonomy" id="89957"/>
    <lineage>
        <taxon>Eukaryota</taxon>
        <taxon>Sar</taxon>
        <taxon>Alveolata</taxon>
        <taxon>Dinophyceae</taxon>
        <taxon>Suessiales</taxon>
        <taxon>Suessiaceae</taxon>
        <taxon>Polarella</taxon>
    </lineage>
</organism>
<accession>A0A813H9R6</accession>
<evidence type="ECO:0000313" key="1">
    <source>
        <dbReference type="EMBL" id="CAE8634406.1"/>
    </source>
</evidence>
<comment type="caution">
    <text evidence="1">The sequence shown here is derived from an EMBL/GenBank/DDBJ whole genome shotgun (WGS) entry which is preliminary data.</text>
</comment>
<dbReference type="EMBL" id="CAJNNV010031003">
    <property type="protein sequence ID" value="CAE8634406.1"/>
    <property type="molecule type" value="Genomic_DNA"/>
</dbReference>
<evidence type="ECO:0000313" key="2">
    <source>
        <dbReference type="Proteomes" id="UP000654075"/>
    </source>
</evidence>